<feature type="compositionally biased region" description="Basic and acidic residues" evidence="1">
    <location>
        <begin position="192"/>
        <end position="207"/>
    </location>
</feature>
<evidence type="ECO:0000256" key="1">
    <source>
        <dbReference type="SAM" id="MobiDB-lite"/>
    </source>
</evidence>
<sequence>MMRAAGEDRPQAGSVPIESISHEALVKWTKDRRDYETKLHNRCRKTGEDYDAVVEQIRGSFDADLLDVFCELQLSSIKNKVLPVKELIKSDHKINLTESDVNTRVIDYFKCFKTIVADNGLVECFGGERGTREKSKRLISALIVDKATELERQYLGLKLQKRETTGRENKSKAKLPQKTKNKLEAPAVKMTAKTDKNKGNARSDSRTKTLCSTKPPPGPCPKCQEMHWLGECPATSESEKEELLKRFGEFLPTADRTVVLNGVLELPYCPDSGSDYTVIGRSHWERLFKLDPEVQEVELEVSVQNQTFGDK</sequence>
<evidence type="ECO:0000313" key="2">
    <source>
        <dbReference type="EMBL" id="ETO83998.1"/>
    </source>
</evidence>
<dbReference type="Proteomes" id="UP000028582">
    <property type="component" value="Unassembled WGS sequence"/>
</dbReference>
<dbReference type="AlphaFoldDB" id="A0A081AYN7"/>
<proteinExistence type="predicted"/>
<feature type="compositionally biased region" description="Basic and acidic residues" evidence="1">
    <location>
        <begin position="161"/>
        <end position="171"/>
    </location>
</feature>
<comment type="caution">
    <text evidence="2">The sequence shown here is derived from an EMBL/GenBank/DDBJ whole genome shotgun (WGS) entry which is preliminary data.</text>
</comment>
<evidence type="ECO:0000313" key="3">
    <source>
        <dbReference type="Proteomes" id="UP000028582"/>
    </source>
</evidence>
<name>A0A081AYN7_PHYNI</name>
<feature type="region of interest" description="Disordered" evidence="1">
    <location>
        <begin position="161"/>
        <end position="180"/>
    </location>
</feature>
<dbReference type="OrthoDB" id="109581at2759"/>
<reference evidence="2 3" key="1">
    <citation type="submission" date="2013-11" db="EMBL/GenBank/DDBJ databases">
        <title>The Genome Sequence of Phytophthora parasitica P1976.</title>
        <authorList>
            <consortium name="The Broad Institute Genomics Platform"/>
            <person name="Russ C."/>
            <person name="Tyler B."/>
            <person name="Panabieres F."/>
            <person name="Shan W."/>
            <person name="Tripathy S."/>
            <person name="Grunwald N."/>
            <person name="Machado M."/>
            <person name="Johnson C.S."/>
            <person name="Walker B."/>
            <person name="Young S."/>
            <person name="Zeng Q."/>
            <person name="Gargeya S."/>
            <person name="Fitzgerald M."/>
            <person name="Haas B."/>
            <person name="Abouelleil A."/>
            <person name="Allen A.W."/>
            <person name="Alvarado L."/>
            <person name="Arachchi H.M."/>
            <person name="Berlin A.M."/>
            <person name="Chapman S.B."/>
            <person name="Gainer-Dewar J."/>
            <person name="Goldberg J."/>
            <person name="Griggs A."/>
            <person name="Gujja S."/>
            <person name="Hansen M."/>
            <person name="Howarth C."/>
            <person name="Imamovic A."/>
            <person name="Ireland A."/>
            <person name="Larimer J."/>
            <person name="McCowan C."/>
            <person name="Murphy C."/>
            <person name="Pearson M."/>
            <person name="Poon T.W."/>
            <person name="Priest M."/>
            <person name="Roberts A."/>
            <person name="Saif S."/>
            <person name="Shea T."/>
            <person name="Sisk P."/>
            <person name="Sykes S."/>
            <person name="Wortman J."/>
            <person name="Nusbaum C."/>
            <person name="Birren B."/>
        </authorList>
    </citation>
    <scope>NUCLEOTIDE SEQUENCE [LARGE SCALE GENOMIC DNA]</scope>
    <source>
        <strain evidence="2 3">P1976</strain>
    </source>
</reference>
<accession>A0A081AYN7</accession>
<dbReference type="EMBL" id="ANJA01000386">
    <property type="protein sequence ID" value="ETO83998.1"/>
    <property type="molecule type" value="Genomic_DNA"/>
</dbReference>
<organism evidence="2 3">
    <name type="scientific">Phytophthora nicotianae P1976</name>
    <dbReference type="NCBI Taxonomy" id="1317066"/>
    <lineage>
        <taxon>Eukaryota</taxon>
        <taxon>Sar</taxon>
        <taxon>Stramenopiles</taxon>
        <taxon>Oomycota</taxon>
        <taxon>Peronosporomycetes</taxon>
        <taxon>Peronosporales</taxon>
        <taxon>Peronosporaceae</taxon>
        <taxon>Phytophthora</taxon>
    </lineage>
</organism>
<feature type="region of interest" description="Disordered" evidence="1">
    <location>
        <begin position="191"/>
        <end position="217"/>
    </location>
</feature>
<protein>
    <submittedName>
        <fullName evidence="2">Uncharacterized protein</fullName>
    </submittedName>
</protein>
<gene>
    <name evidence="2" type="ORF">F444_02058</name>
</gene>